<evidence type="ECO:0000256" key="2">
    <source>
        <dbReference type="ARBA" id="ARBA00022617"/>
    </source>
</evidence>
<dbReference type="PANTHER" id="PTHR46696">
    <property type="entry name" value="P450, PUTATIVE (EUROFUNG)-RELATED"/>
    <property type="match status" value="1"/>
</dbReference>
<keyword evidence="2" id="KW-0349">Heme</keyword>
<dbReference type="Gene3D" id="1.10.630.10">
    <property type="entry name" value="Cytochrome P450"/>
    <property type="match status" value="1"/>
</dbReference>
<keyword evidence="4" id="KW-0560">Oxidoreductase</keyword>
<dbReference type="AlphaFoldDB" id="A0A540X2S3"/>
<evidence type="ECO:0000256" key="6">
    <source>
        <dbReference type="ARBA" id="ARBA00023033"/>
    </source>
</evidence>
<proteinExistence type="inferred from homology"/>
<dbReference type="InterPro" id="IPR036396">
    <property type="entry name" value="Cyt_P450_sf"/>
</dbReference>
<dbReference type="SUPFAM" id="SSF48264">
    <property type="entry name" value="Cytochrome P450"/>
    <property type="match status" value="1"/>
</dbReference>
<evidence type="ECO:0000313" key="9">
    <source>
        <dbReference type="Proteomes" id="UP000315369"/>
    </source>
</evidence>
<evidence type="ECO:0000256" key="4">
    <source>
        <dbReference type="ARBA" id="ARBA00023002"/>
    </source>
</evidence>
<dbReference type="InterPro" id="IPR002397">
    <property type="entry name" value="Cyt_P450_B"/>
</dbReference>
<dbReference type="GO" id="GO:0005506">
    <property type="term" value="F:iron ion binding"/>
    <property type="evidence" value="ECO:0007669"/>
    <property type="project" value="InterPro"/>
</dbReference>
<evidence type="ECO:0000256" key="3">
    <source>
        <dbReference type="ARBA" id="ARBA00022723"/>
    </source>
</evidence>
<sequence length="433" mass="48894">MPVTVQKQEETGVPAHAPASRCPHLGAQYNPFAGPHVDNPHPFFEKLRKEEPVSFSPMLGMWLVSRNDDILQVLKDTSRFSNRDMLVSGTHLTEEAKGILAQGFPIAHVLLGMDPPEHTRLRRLMNRGFTAQRISGMAPFIEKMARQLVGRFAQEGHADLVEQLAYPLPAHVILGVMGVPQEDVWKIKRWSADWQQLTFEHVPPEKQPEMARGVIEFQRYCIQLIEERRKAPQEDLISYLVEIEADGEALTLHELVMAIGASMLSAGHESTTAMMSNTWKLALEHGLWKRLRDNRELVPKFIEEGCRYDSVQHAMIRTALEDVEVGGVQLPKGSRLLMLYAAASRDESLCPHSNKLDVDREKPPQHLTYGRGTHFCLGAPLARLQAQITTNVLLDALEDPRMVPNQDHGTWQSIVLRQMRHLKVEWTPSAAVP</sequence>
<evidence type="ECO:0000256" key="1">
    <source>
        <dbReference type="ARBA" id="ARBA00010617"/>
    </source>
</evidence>
<accession>A0A540X2S3</accession>
<evidence type="ECO:0000256" key="7">
    <source>
        <dbReference type="SAM" id="MobiDB-lite"/>
    </source>
</evidence>
<dbReference type="GO" id="GO:0004497">
    <property type="term" value="F:monooxygenase activity"/>
    <property type="evidence" value="ECO:0007669"/>
    <property type="project" value="UniProtKB-KW"/>
</dbReference>
<dbReference type="PRINTS" id="PR00359">
    <property type="entry name" value="BP450"/>
</dbReference>
<reference evidence="8 9" key="1">
    <citation type="submission" date="2019-06" db="EMBL/GenBank/DDBJ databases">
        <authorList>
            <person name="Livingstone P."/>
            <person name="Whitworth D."/>
        </authorList>
    </citation>
    <scope>NUCLEOTIDE SEQUENCE [LARGE SCALE GENOMIC DNA]</scope>
    <source>
        <strain evidence="8 9">AM401</strain>
    </source>
</reference>
<dbReference type="FunFam" id="1.10.630.10:FF:000018">
    <property type="entry name" value="Cytochrome P450 monooxygenase"/>
    <property type="match status" value="1"/>
</dbReference>
<organism evidence="8 9">
    <name type="scientific">Myxococcus llanfairpwllgwyngyllgogerychwyrndrobwllllantysiliogogogochensis</name>
    <dbReference type="NCBI Taxonomy" id="2590453"/>
    <lineage>
        <taxon>Bacteria</taxon>
        <taxon>Pseudomonadati</taxon>
        <taxon>Myxococcota</taxon>
        <taxon>Myxococcia</taxon>
        <taxon>Myxococcales</taxon>
        <taxon>Cystobacterineae</taxon>
        <taxon>Myxococcaceae</taxon>
        <taxon>Myxococcus</taxon>
    </lineage>
</organism>
<dbReference type="PANTHER" id="PTHR46696:SF1">
    <property type="entry name" value="CYTOCHROME P450 YJIB-RELATED"/>
    <property type="match status" value="1"/>
</dbReference>
<dbReference type="OrthoDB" id="4511384at2"/>
<dbReference type="Pfam" id="PF00067">
    <property type="entry name" value="p450"/>
    <property type="match status" value="1"/>
</dbReference>
<name>A0A540X2S3_9BACT</name>
<dbReference type="CDD" id="cd11078">
    <property type="entry name" value="CYP130-like"/>
    <property type="match status" value="1"/>
</dbReference>
<dbReference type="InterPro" id="IPR001128">
    <property type="entry name" value="Cyt_P450"/>
</dbReference>
<dbReference type="RefSeq" id="WP_141642805.1">
    <property type="nucleotide sequence ID" value="NZ_VIFM01000041.1"/>
</dbReference>
<keyword evidence="6" id="KW-0503">Monooxygenase</keyword>
<dbReference type="EMBL" id="VIFM01000041">
    <property type="protein sequence ID" value="TQF15558.1"/>
    <property type="molecule type" value="Genomic_DNA"/>
</dbReference>
<feature type="region of interest" description="Disordered" evidence="7">
    <location>
        <begin position="1"/>
        <end position="20"/>
    </location>
</feature>
<evidence type="ECO:0000313" key="8">
    <source>
        <dbReference type="EMBL" id="TQF15558.1"/>
    </source>
</evidence>
<dbReference type="GO" id="GO:0020037">
    <property type="term" value="F:heme binding"/>
    <property type="evidence" value="ECO:0007669"/>
    <property type="project" value="InterPro"/>
</dbReference>
<evidence type="ECO:0000256" key="5">
    <source>
        <dbReference type="ARBA" id="ARBA00023004"/>
    </source>
</evidence>
<keyword evidence="3" id="KW-0479">Metal-binding</keyword>
<comment type="caution">
    <text evidence="8">The sequence shown here is derived from an EMBL/GenBank/DDBJ whole genome shotgun (WGS) entry which is preliminary data.</text>
</comment>
<comment type="similarity">
    <text evidence="1">Belongs to the cytochrome P450 family.</text>
</comment>
<keyword evidence="5" id="KW-0408">Iron</keyword>
<gene>
    <name evidence="8" type="ORF">FJV41_13150</name>
</gene>
<dbReference type="GO" id="GO:0016705">
    <property type="term" value="F:oxidoreductase activity, acting on paired donors, with incorporation or reduction of molecular oxygen"/>
    <property type="evidence" value="ECO:0007669"/>
    <property type="project" value="InterPro"/>
</dbReference>
<keyword evidence="9" id="KW-1185">Reference proteome</keyword>
<protein>
    <submittedName>
        <fullName evidence="8">Cytochrome P450</fullName>
    </submittedName>
</protein>
<dbReference type="Proteomes" id="UP000315369">
    <property type="component" value="Unassembled WGS sequence"/>
</dbReference>